<evidence type="ECO:0008006" key="5">
    <source>
        <dbReference type="Google" id="ProtNLM"/>
    </source>
</evidence>
<reference evidence="3 4" key="1">
    <citation type="submission" date="2019-10" db="EMBL/GenBank/DDBJ databases">
        <authorList>
            <person name="Palmer J.M."/>
        </authorList>
    </citation>
    <scope>NUCLEOTIDE SEQUENCE [LARGE SCALE GENOMIC DNA]</scope>
    <source>
        <strain evidence="3 4">TWF696</strain>
    </source>
</reference>
<evidence type="ECO:0000256" key="2">
    <source>
        <dbReference type="SAM" id="Phobius"/>
    </source>
</evidence>
<dbReference type="EMBL" id="JAVHNQ010000005">
    <property type="protein sequence ID" value="KAK6347047.1"/>
    <property type="molecule type" value="Genomic_DNA"/>
</dbReference>
<protein>
    <recommendedName>
        <fullName evidence="5">Transmembrane protein</fullName>
    </recommendedName>
</protein>
<evidence type="ECO:0000313" key="3">
    <source>
        <dbReference type="EMBL" id="KAK6347047.1"/>
    </source>
</evidence>
<sequence length="143" mass="16181">MRCNAMRCDAPVLLKARSGRVWCTLFPFVAAVILQQPKKKAIPPRRSTAHRIIHLRSKRPQRKKARKGREKERKHREGLAEFLLGAQVVALSMLRVCACFFPLLASFLFSFLHRKPLAGAPSRHGDMARTLQSGLLLTALDRS</sequence>
<evidence type="ECO:0000256" key="1">
    <source>
        <dbReference type="SAM" id="MobiDB-lite"/>
    </source>
</evidence>
<keyword evidence="2" id="KW-0812">Transmembrane</keyword>
<comment type="caution">
    <text evidence="3">The sequence shown here is derived from an EMBL/GenBank/DDBJ whole genome shotgun (WGS) entry which is preliminary data.</text>
</comment>
<keyword evidence="2" id="KW-1133">Transmembrane helix</keyword>
<dbReference type="AlphaFoldDB" id="A0AAV9UUA1"/>
<dbReference type="Proteomes" id="UP001375240">
    <property type="component" value="Unassembled WGS sequence"/>
</dbReference>
<feature type="compositionally biased region" description="Basic residues" evidence="1">
    <location>
        <begin position="54"/>
        <end position="68"/>
    </location>
</feature>
<evidence type="ECO:0000313" key="4">
    <source>
        <dbReference type="Proteomes" id="UP001375240"/>
    </source>
</evidence>
<name>A0AAV9UUA1_9PEZI</name>
<feature type="transmembrane region" description="Helical" evidence="2">
    <location>
        <begin position="79"/>
        <end position="112"/>
    </location>
</feature>
<gene>
    <name evidence="3" type="ORF">TWF696_007129</name>
</gene>
<proteinExistence type="predicted"/>
<keyword evidence="2" id="KW-0472">Membrane</keyword>
<accession>A0AAV9UUA1</accession>
<keyword evidence="4" id="KW-1185">Reference proteome</keyword>
<organism evidence="3 4">
    <name type="scientific">Orbilia brochopaga</name>
    <dbReference type="NCBI Taxonomy" id="3140254"/>
    <lineage>
        <taxon>Eukaryota</taxon>
        <taxon>Fungi</taxon>
        <taxon>Dikarya</taxon>
        <taxon>Ascomycota</taxon>
        <taxon>Pezizomycotina</taxon>
        <taxon>Orbiliomycetes</taxon>
        <taxon>Orbiliales</taxon>
        <taxon>Orbiliaceae</taxon>
        <taxon>Orbilia</taxon>
    </lineage>
</organism>
<feature type="region of interest" description="Disordered" evidence="1">
    <location>
        <begin position="54"/>
        <end position="74"/>
    </location>
</feature>